<organism evidence="2 3">
    <name type="scientific">Planotetraspora silvatica</name>
    <dbReference type="NCBI Taxonomy" id="234614"/>
    <lineage>
        <taxon>Bacteria</taxon>
        <taxon>Bacillati</taxon>
        <taxon>Actinomycetota</taxon>
        <taxon>Actinomycetes</taxon>
        <taxon>Streptosporangiales</taxon>
        <taxon>Streptosporangiaceae</taxon>
        <taxon>Planotetraspora</taxon>
    </lineage>
</organism>
<dbReference type="Proteomes" id="UP000644610">
    <property type="component" value="Unassembled WGS sequence"/>
</dbReference>
<sequence length="151" mass="16421">MPEMDDKRGALTLALDHAWRWYEYHLTMASQVVNYFLIVTAVLTTAYATALSSHLYGAAVAVDLVSAVVTFATYMEGTRLRTMAMQAEEAVATIEDQLAADLDMAALRLVALHRSRLRSRRMSFPGALAAPLALLAFLASVCGGLYALLGH</sequence>
<evidence type="ECO:0000256" key="1">
    <source>
        <dbReference type="SAM" id="Phobius"/>
    </source>
</evidence>
<dbReference type="RefSeq" id="WP_203978612.1">
    <property type="nucleotide sequence ID" value="NZ_BAAAKY010000015.1"/>
</dbReference>
<reference evidence="2" key="1">
    <citation type="submission" date="2021-01" db="EMBL/GenBank/DDBJ databases">
        <title>Whole genome shotgun sequence of Planotetraspora silvatica NBRC 100141.</title>
        <authorList>
            <person name="Komaki H."/>
            <person name="Tamura T."/>
        </authorList>
    </citation>
    <scope>NUCLEOTIDE SEQUENCE</scope>
    <source>
        <strain evidence="2">NBRC 100141</strain>
    </source>
</reference>
<gene>
    <name evidence="2" type="ORF">Psi02_56100</name>
</gene>
<keyword evidence="1" id="KW-0472">Membrane</keyword>
<accession>A0A8J3UTG9</accession>
<dbReference type="EMBL" id="BOOQ01000040">
    <property type="protein sequence ID" value="GII49186.1"/>
    <property type="molecule type" value="Genomic_DNA"/>
</dbReference>
<dbReference type="AlphaFoldDB" id="A0A8J3UTG9"/>
<keyword evidence="3" id="KW-1185">Reference proteome</keyword>
<feature type="transmembrane region" description="Helical" evidence="1">
    <location>
        <begin position="124"/>
        <end position="149"/>
    </location>
</feature>
<feature type="transmembrane region" description="Helical" evidence="1">
    <location>
        <begin position="32"/>
        <end position="50"/>
    </location>
</feature>
<comment type="caution">
    <text evidence="2">The sequence shown here is derived from an EMBL/GenBank/DDBJ whole genome shotgun (WGS) entry which is preliminary data.</text>
</comment>
<name>A0A8J3UTG9_9ACTN</name>
<proteinExistence type="predicted"/>
<feature type="transmembrane region" description="Helical" evidence="1">
    <location>
        <begin position="56"/>
        <end position="75"/>
    </location>
</feature>
<keyword evidence="1" id="KW-0812">Transmembrane</keyword>
<protein>
    <submittedName>
        <fullName evidence="2">Uncharacterized protein</fullName>
    </submittedName>
</protein>
<evidence type="ECO:0000313" key="2">
    <source>
        <dbReference type="EMBL" id="GII49186.1"/>
    </source>
</evidence>
<evidence type="ECO:0000313" key="3">
    <source>
        <dbReference type="Proteomes" id="UP000644610"/>
    </source>
</evidence>
<keyword evidence="1" id="KW-1133">Transmembrane helix</keyword>